<sequence length="225" mass="24923">MEESLARSLKLFPIVVLLCFASLSVTFARISGSSMQPLSKIAIHKATLALRESVSIKAIPHILGLKGDDTEWVTVNLVNPDPSMDDWVAVFSPANFELILQLVCQIMRIEEEDPCPYRPACYNQVPCICTSPIKSFLPVISPQNLSNPLKVQGAISCCIVSKVRGIILHCLLRQSIHKMSGVKRARTTRTGTGSSSQEQEVADPMMTLERRMEYLRGGQWPKSVL</sequence>
<dbReference type="Pfam" id="PF17808">
    <property type="entry name" value="fn3_PAP"/>
    <property type="match status" value="1"/>
</dbReference>
<feature type="domain" description="Purple acid phosphatase Fn3-like" evidence="2">
    <location>
        <begin position="56"/>
        <end position="143"/>
    </location>
</feature>
<dbReference type="EMBL" id="RXIC02000022">
    <property type="protein sequence ID" value="KAB1216247.1"/>
    <property type="molecule type" value="Genomic_DNA"/>
</dbReference>
<feature type="region of interest" description="Disordered" evidence="1">
    <location>
        <begin position="182"/>
        <end position="202"/>
    </location>
</feature>
<reference evidence="3 4" key="1">
    <citation type="journal article" date="2019" name="Plant Biotechnol. J.">
        <title>The red bayberry genome and genetic basis of sex determination.</title>
        <authorList>
            <person name="Jia H.M."/>
            <person name="Jia H.J."/>
            <person name="Cai Q.L."/>
            <person name="Wang Y."/>
            <person name="Zhao H.B."/>
            <person name="Yang W.F."/>
            <person name="Wang G.Y."/>
            <person name="Li Y.H."/>
            <person name="Zhan D.L."/>
            <person name="Shen Y.T."/>
            <person name="Niu Q.F."/>
            <person name="Chang L."/>
            <person name="Qiu J."/>
            <person name="Zhao L."/>
            <person name="Xie H.B."/>
            <person name="Fu W.Y."/>
            <person name="Jin J."/>
            <person name="Li X.W."/>
            <person name="Jiao Y."/>
            <person name="Zhou C.C."/>
            <person name="Tu T."/>
            <person name="Chai C.Y."/>
            <person name="Gao J.L."/>
            <person name="Fan L.J."/>
            <person name="van de Weg E."/>
            <person name="Wang J.Y."/>
            <person name="Gao Z.S."/>
        </authorList>
    </citation>
    <scope>NUCLEOTIDE SEQUENCE [LARGE SCALE GENOMIC DNA]</scope>
    <source>
        <tissue evidence="3">Leaves</tissue>
    </source>
</reference>
<accession>A0A6A1VWJ8</accession>
<gene>
    <name evidence="3" type="ORF">CJ030_MR4G005813</name>
</gene>
<protein>
    <submittedName>
        <fullName evidence="3">Putative inactive purple acid phosphatase 24</fullName>
    </submittedName>
</protein>
<evidence type="ECO:0000256" key="1">
    <source>
        <dbReference type="SAM" id="MobiDB-lite"/>
    </source>
</evidence>
<comment type="caution">
    <text evidence="3">The sequence shown here is derived from an EMBL/GenBank/DDBJ whole genome shotgun (WGS) entry which is preliminary data.</text>
</comment>
<proteinExistence type="predicted"/>
<keyword evidence="4" id="KW-1185">Reference proteome</keyword>
<evidence type="ECO:0000259" key="2">
    <source>
        <dbReference type="Pfam" id="PF17808"/>
    </source>
</evidence>
<dbReference type="Proteomes" id="UP000516437">
    <property type="component" value="Chromosome 4"/>
</dbReference>
<evidence type="ECO:0000313" key="4">
    <source>
        <dbReference type="Proteomes" id="UP000516437"/>
    </source>
</evidence>
<name>A0A6A1VWJ8_9ROSI</name>
<evidence type="ECO:0000313" key="3">
    <source>
        <dbReference type="EMBL" id="KAB1216247.1"/>
    </source>
</evidence>
<dbReference type="AlphaFoldDB" id="A0A6A1VWJ8"/>
<organism evidence="3 4">
    <name type="scientific">Morella rubra</name>
    <name type="common">Chinese bayberry</name>
    <dbReference type="NCBI Taxonomy" id="262757"/>
    <lineage>
        <taxon>Eukaryota</taxon>
        <taxon>Viridiplantae</taxon>
        <taxon>Streptophyta</taxon>
        <taxon>Embryophyta</taxon>
        <taxon>Tracheophyta</taxon>
        <taxon>Spermatophyta</taxon>
        <taxon>Magnoliopsida</taxon>
        <taxon>eudicotyledons</taxon>
        <taxon>Gunneridae</taxon>
        <taxon>Pentapetalae</taxon>
        <taxon>rosids</taxon>
        <taxon>fabids</taxon>
        <taxon>Fagales</taxon>
        <taxon>Myricaceae</taxon>
        <taxon>Morella</taxon>
    </lineage>
</organism>
<dbReference type="OrthoDB" id="45007at2759"/>
<dbReference type="InterPro" id="IPR040974">
    <property type="entry name" value="Fn3_PAP"/>
</dbReference>